<reference evidence="2 3" key="1">
    <citation type="journal article" date="2022" name="Allergy">
        <title>Genome assembly and annotation of Periplaneta americana reveal a comprehensive cockroach allergen profile.</title>
        <authorList>
            <person name="Wang L."/>
            <person name="Xiong Q."/>
            <person name="Saelim N."/>
            <person name="Wang L."/>
            <person name="Nong W."/>
            <person name="Wan A.T."/>
            <person name="Shi M."/>
            <person name="Liu X."/>
            <person name="Cao Q."/>
            <person name="Hui J.H.L."/>
            <person name="Sookrung N."/>
            <person name="Leung T.F."/>
            <person name="Tungtrongchitr A."/>
            <person name="Tsui S.K.W."/>
        </authorList>
    </citation>
    <scope>NUCLEOTIDE SEQUENCE [LARGE SCALE GENOMIC DNA]</scope>
    <source>
        <strain evidence="2">PWHHKU_190912</strain>
    </source>
</reference>
<proteinExistence type="predicted"/>
<evidence type="ECO:0000313" key="2">
    <source>
        <dbReference type="EMBL" id="KAJ4433287.1"/>
    </source>
</evidence>
<keyword evidence="1" id="KW-0732">Signal</keyword>
<accession>A0ABQ8SGS3</accession>
<dbReference type="EMBL" id="JAJSOF020000027">
    <property type="protein sequence ID" value="KAJ4433287.1"/>
    <property type="molecule type" value="Genomic_DNA"/>
</dbReference>
<feature type="signal peptide" evidence="1">
    <location>
        <begin position="1"/>
        <end position="20"/>
    </location>
</feature>
<organism evidence="2 3">
    <name type="scientific">Periplaneta americana</name>
    <name type="common">American cockroach</name>
    <name type="synonym">Blatta americana</name>
    <dbReference type="NCBI Taxonomy" id="6978"/>
    <lineage>
        <taxon>Eukaryota</taxon>
        <taxon>Metazoa</taxon>
        <taxon>Ecdysozoa</taxon>
        <taxon>Arthropoda</taxon>
        <taxon>Hexapoda</taxon>
        <taxon>Insecta</taxon>
        <taxon>Pterygota</taxon>
        <taxon>Neoptera</taxon>
        <taxon>Polyneoptera</taxon>
        <taxon>Dictyoptera</taxon>
        <taxon>Blattodea</taxon>
        <taxon>Blattoidea</taxon>
        <taxon>Blattidae</taxon>
        <taxon>Blattinae</taxon>
        <taxon>Periplaneta</taxon>
    </lineage>
</organism>
<evidence type="ECO:0000313" key="3">
    <source>
        <dbReference type="Proteomes" id="UP001148838"/>
    </source>
</evidence>
<dbReference type="Proteomes" id="UP001148838">
    <property type="component" value="Unassembled WGS sequence"/>
</dbReference>
<name>A0ABQ8SGS3_PERAM</name>
<gene>
    <name evidence="2" type="ORF">ANN_15546</name>
</gene>
<evidence type="ECO:0000256" key="1">
    <source>
        <dbReference type="SAM" id="SignalP"/>
    </source>
</evidence>
<feature type="chain" id="PRO_5047009554" evidence="1">
    <location>
        <begin position="21"/>
        <end position="72"/>
    </location>
</feature>
<protein>
    <submittedName>
        <fullName evidence="2">Uncharacterized protein</fullName>
    </submittedName>
</protein>
<sequence>MVIMLVIGIIVSFLTGGQDAANINPVFFTPIVRKYIEKRRQKSCSMQSALRSLLQQDLARWQKENTTATGLL</sequence>
<keyword evidence="3" id="KW-1185">Reference proteome</keyword>
<comment type="caution">
    <text evidence="2">The sequence shown here is derived from an EMBL/GenBank/DDBJ whole genome shotgun (WGS) entry which is preliminary data.</text>
</comment>